<dbReference type="Pfam" id="PF01668">
    <property type="entry name" value="SmpB"/>
    <property type="match status" value="1"/>
</dbReference>
<evidence type="ECO:0000256" key="3">
    <source>
        <dbReference type="HAMAP-Rule" id="MF_00023"/>
    </source>
</evidence>
<sequence length="152" mass="17858">MEFKNKIEIVNRKARHLYEFVYTLEVGIVLQGTEIKSIRQGKVNMGDAFCRVVEGELLLEKLHISVYELGTYNNHEPLRPRKLLAHKQEIKKLLGRVKEKGFSIVPYRLYLNERGKVKLEIALARGKKSFDKRDSLKQKDLKRDMDRNLKYG</sequence>
<dbReference type="Gene3D" id="2.40.280.10">
    <property type="match status" value="1"/>
</dbReference>
<dbReference type="HOGENOM" id="CLU_108953_0_0_10"/>
<reference evidence="4 5" key="1">
    <citation type="journal article" date="2012" name="Stand. Genomic Sci.">
        <title>Complete genome sequencing and analysis of Saprospira grandis str. Lewin, a predatory marine bacterium.</title>
        <authorList>
            <person name="Saw J.H."/>
            <person name="Yuryev A."/>
            <person name="Kanbe M."/>
            <person name="Hou S."/>
            <person name="Young A.G."/>
            <person name="Aizawa S."/>
            <person name="Alam M."/>
        </authorList>
    </citation>
    <scope>NUCLEOTIDE SEQUENCE [LARGE SCALE GENOMIC DNA]</scope>
    <source>
        <strain evidence="4 5">Lewin</strain>
    </source>
</reference>
<dbReference type="RefSeq" id="WP_015693213.1">
    <property type="nucleotide sequence ID" value="NC_016940.1"/>
</dbReference>
<dbReference type="AlphaFoldDB" id="H6LAL7"/>
<dbReference type="GO" id="GO:0005829">
    <property type="term" value="C:cytosol"/>
    <property type="evidence" value="ECO:0007669"/>
    <property type="project" value="TreeGrafter"/>
</dbReference>
<dbReference type="PANTHER" id="PTHR30308">
    <property type="entry name" value="TMRNA-BINDING COMPONENT OF TRANS-TRANSLATION TAGGING COMPLEX"/>
    <property type="match status" value="1"/>
</dbReference>
<proteinExistence type="inferred from homology"/>
<comment type="subcellular location">
    <subcellularLocation>
        <location evidence="3">Cytoplasm</location>
    </subcellularLocation>
    <text evidence="3">The tmRNA-SmpB complex associates with stalled 70S ribosomes.</text>
</comment>
<comment type="similarity">
    <text evidence="3">Belongs to the SmpB family.</text>
</comment>
<dbReference type="eggNOG" id="COG0691">
    <property type="taxonomic scope" value="Bacteria"/>
</dbReference>
<dbReference type="GO" id="GO:0070930">
    <property type="term" value="P:trans-translation-dependent protein tagging"/>
    <property type="evidence" value="ECO:0007669"/>
    <property type="project" value="TreeGrafter"/>
</dbReference>
<dbReference type="STRING" id="984262.SGRA_2882"/>
<dbReference type="GO" id="GO:0003723">
    <property type="term" value="F:RNA binding"/>
    <property type="evidence" value="ECO:0007669"/>
    <property type="project" value="UniProtKB-UniRule"/>
</dbReference>
<dbReference type="OrthoDB" id="9805462at2"/>
<keyword evidence="5" id="KW-1185">Reference proteome</keyword>
<dbReference type="SUPFAM" id="SSF74982">
    <property type="entry name" value="Small protein B (SmpB)"/>
    <property type="match status" value="1"/>
</dbReference>
<dbReference type="NCBIfam" id="TIGR00086">
    <property type="entry name" value="smpB"/>
    <property type="match status" value="1"/>
</dbReference>
<dbReference type="EMBL" id="CP002831">
    <property type="protein sequence ID" value="AFC25610.1"/>
    <property type="molecule type" value="Genomic_DNA"/>
</dbReference>
<evidence type="ECO:0000313" key="4">
    <source>
        <dbReference type="EMBL" id="AFC25610.1"/>
    </source>
</evidence>
<evidence type="ECO:0000313" key="5">
    <source>
        <dbReference type="Proteomes" id="UP000007519"/>
    </source>
</evidence>
<keyword evidence="1 3" id="KW-0963">Cytoplasm</keyword>
<keyword evidence="2 3" id="KW-0694">RNA-binding</keyword>
<dbReference type="KEGG" id="sgn:SGRA_2882"/>
<dbReference type="InterPro" id="IPR000037">
    <property type="entry name" value="SsrA-bd_prot"/>
</dbReference>
<dbReference type="PANTHER" id="PTHR30308:SF2">
    <property type="entry name" value="SSRA-BINDING PROTEIN"/>
    <property type="match status" value="1"/>
</dbReference>
<dbReference type="GO" id="GO:0070929">
    <property type="term" value="P:trans-translation"/>
    <property type="evidence" value="ECO:0007669"/>
    <property type="project" value="UniProtKB-UniRule"/>
</dbReference>
<protein>
    <recommendedName>
        <fullName evidence="3">SsrA-binding protein</fullName>
    </recommendedName>
    <alternativeName>
        <fullName evidence="3">Small protein B</fullName>
    </alternativeName>
</protein>
<accession>H6LAL7</accession>
<dbReference type="NCBIfam" id="NF003843">
    <property type="entry name" value="PRK05422.1"/>
    <property type="match status" value="1"/>
</dbReference>
<dbReference type="Proteomes" id="UP000007519">
    <property type="component" value="Chromosome"/>
</dbReference>
<organism evidence="4 5">
    <name type="scientific">Saprospira grandis (strain Lewin)</name>
    <dbReference type="NCBI Taxonomy" id="984262"/>
    <lineage>
        <taxon>Bacteria</taxon>
        <taxon>Pseudomonadati</taxon>
        <taxon>Bacteroidota</taxon>
        <taxon>Saprospiria</taxon>
        <taxon>Saprospirales</taxon>
        <taxon>Saprospiraceae</taxon>
        <taxon>Saprospira</taxon>
    </lineage>
</organism>
<evidence type="ECO:0000256" key="2">
    <source>
        <dbReference type="ARBA" id="ARBA00022884"/>
    </source>
</evidence>
<comment type="function">
    <text evidence="3">Required for rescue of stalled ribosomes mediated by trans-translation. Binds to transfer-messenger RNA (tmRNA), required for stable association of tmRNA with ribosomes. tmRNA and SmpB together mimic tRNA shape, replacing the anticodon stem-loop with SmpB. tmRNA is encoded by the ssrA gene; the 2 termini fold to resemble tRNA(Ala) and it encodes a 'tag peptide', a short internal open reading frame. During trans-translation Ala-aminoacylated tmRNA acts like a tRNA, entering the A-site of stalled ribosomes, displacing the stalled mRNA. The ribosome then switches to translate the ORF on the tmRNA; the nascent peptide is terminated with the 'tag peptide' encoded by the tmRNA and targeted for degradation. The ribosome is freed to recommence translation, which seems to be the essential function of trans-translation.</text>
</comment>
<dbReference type="InterPro" id="IPR023620">
    <property type="entry name" value="SmpB"/>
</dbReference>
<gene>
    <name evidence="3 4" type="primary">smpB</name>
    <name evidence="4" type="ordered locus">SGRA_2882</name>
</gene>
<name>H6LAL7_SAPGL</name>
<dbReference type="HAMAP" id="MF_00023">
    <property type="entry name" value="SmpB"/>
    <property type="match status" value="1"/>
</dbReference>
<evidence type="ECO:0000256" key="1">
    <source>
        <dbReference type="ARBA" id="ARBA00022490"/>
    </source>
</evidence>